<dbReference type="EMBL" id="CAEZXP010000004">
    <property type="protein sequence ID" value="CAB4701929.1"/>
    <property type="molecule type" value="Genomic_DNA"/>
</dbReference>
<gene>
    <name evidence="2" type="ORF">UFOPK2399_01418</name>
</gene>
<name>A0A6J6PT07_9ZZZZ</name>
<dbReference type="PROSITE" id="PS01031">
    <property type="entry name" value="SHSP"/>
    <property type="match status" value="1"/>
</dbReference>
<reference evidence="2" key="1">
    <citation type="submission" date="2020-05" db="EMBL/GenBank/DDBJ databases">
        <authorList>
            <person name="Chiriac C."/>
            <person name="Salcher M."/>
            <person name="Ghai R."/>
            <person name="Kavagutti S V."/>
        </authorList>
    </citation>
    <scope>NUCLEOTIDE SEQUENCE</scope>
</reference>
<feature type="domain" description="SHSP" evidence="1">
    <location>
        <begin position="34"/>
        <end position="146"/>
    </location>
</feature>
<evidence type="ECO:0000313" key="2">
    <source>
        <dbReference type="EMBL" id="CAB4701929.1"/>
    </source>
</evidence>
<dbReference type="CDD" id="cd06464">
    <property type="entry name" value="ACD_sHsps-like"/>
    <property type="match status" value="1"/>
</dbReference>
<dbReference type="InterPro" id="IPR008978">
    <property type="entry name" value="HSP20-like_chaperone"/>
</dbReference>
<dbReference type="Gene3D" id="2.60.40.790">
    <property type="match status" value="1"/>
</dbReference>
<dbReference type="Pfam" id="PF00011">
    <property type="entry name" value="HSP20"/>
    <property type="match status" value="1"/>
</dbReference>
<accession>A0A6J6PT07</accession>
<proteinExistence type="predicted"/>
<dbReference type="SUPFAM" id="SSF49764">
    <property type="entry name" value="HSP20-like chaperones"/>
    <property type="match status" value="1"/>
</dbReference>
<dbReference type="AlphaFoldDB" id="A0A6J6PT07"/>
<organism evidence="2">
    <name type="scientific">freshwater metagenome</name>
    <dbReference type="NCBI Taxonomy" id="449393"/>
    <lineage>
        <taxon>unclassified sequences</taxon>
        <taxon>metagenomes</taxon>
        <taxon>ecological metagenomes</taxon>
    </lineage>
</organism>
<sequence>MATTLLRFDPFREAATMHNELSRLMNGLFEGNGRQTQSWVPTLDAWETADEIVYAFDLPGVTQDKISVELNEGTLTVSAERVRTEEVTDDHYHRLERRFGTFARTVGLPKGVSDDAITASYVDGVLTVHVRKPELAKPKRIEIGVNAHKTIEGAAKQ</sequence>
<dbReference type="PANTHER" id="PTHR11527">
    <property type="entry name" value="HEAT-SHOCK PROTEIN 20 FAMILY MEMBER"/>
    <property type="match status" value="1"/>
</dbReference>
<dbReference type="InterPro" id="IPR031107">
    <property type="entry name" value="Small_HSP"/>
</dbReference>
<dbReference type="InterPro" id="IPR002068">
    <property type="entry name" value="A-crystallin/Hsp20_dom"/>
</dbReference>
<evidence type="ECO:0000259" key="1">
    <source>
        <dbReference type="PROSITE" id="PS01031"/>
    </source>
</evidence>
<protein>
    <submittedName>
        <fullName evidence="2">Unannotated protein</fullName>
    </submittedName>
</protein>